<sequence>MSDVRDGDCFLALDTNLLVNSNFFTEENKYVRFIVSQNAINFFENAVKENTENSELAQATLQRLEIASQQGFNISTVIAYADEVKELGLEHTFPATVMASFYYAAIDAEQKNNRRLFVVTLPGEQEGISIANHLGLPTYIMQV</sequence>
<dbReference type="RefSeq" id="WP_148939046.1">
    <property type="nucleotide sequence ID" value="NZ_VTEI01000003.1"/>
</dbReference>
<dbReference type="Proteomes" id="UP000322267">
    <property type="component" value="Unassembled WGS sequence"/>
</dbReference>
<reference evidence="1 2" key="1">
    <citation type="submission" date="2019-08" db="EMBL/GenBank/DDBJ databases">
        <title>Bacillus genomes from the desert of Cuatro Cienegas, Coahuila.</title>
        <authorList>
            <person name="Olmedo-Alvarez G."/>
        </authorList>
    </citation>
    <scope>NUCLEOTIDE SEQUENCE [LARGE SCALE GENOMIC DNA]</scope>
    <source>
        <strain evidence="1 2">CH34_1T</strain>
    </source>
</reference>
<accession>A0A5D4NYC2</accession>
<evidence type="ECO:0000313" key="1">
    <source>
        <dbReference type="EMBL" id="TYS17712.1"/>
    </source>
</evidence>
<proteinExistence type="predicted"/>
<name>A0A5D4NYC2_9BACI</name>
<protein>
    <submittedName>
        <fullName evidence="1">Uncharacterized protein</fullName>
    </submittedName>
</protein>
<dbReference type="AlphaFoldDB" id="A0A5D4NYC2"/>
<comment type="caution">
    <text evidence="1">The sequence shown here is derived from an EMBL/GenBank/DDBJ whole genome shotgun (WGS) entry which is preliminary data.</text>
</comment>
<evidence type="ECO:0000313" key="2">
    <source>
        <dbReference type="Proteomes" id="UP000322267"/>
    </source>
</evidence>
<dbReference type="EMBL" id="VTEI01000003">
    <property type="protein sequence ID" value="TYS17712.1"/>
    <property type="molecule type" value="Genomic_DNA"/>
</dbReference>
<organism evidence="1 2">
    <name type="scientific">Rossellomorea vietnamensis</name>
    <dbReference type="NCBI Taxonomy" id="218284"/>
    <lineage>
        <taxon>Bacteria</taxon>
        <taxon>Bacillati</taxon>
        <taxon>Bacillota</taxon>
        <taxon>Bacilli</taxon>
        <taxon>Bacillales</taxon>
        <taxon>Bacillaceae</taxon>
        <taxon>Rossellomorea</taxon>
    </lineage>
</organism>
<gene>
    <name evidence="1" type="ORF">FZC78_07575</name>
</gene>